<dbReference type="InterPro" id="IPR057265">
    <property type="entry name" value="Ribosomal_uL22_arc-type"/>
</dbReference>
<sequence length="153" mass="17232">MAKIEYAYQDEYKGKTAKAAGKALKISPKHSVEICRTIRGMHLDDAKEFLERVMKKETPVPFKRHNKKVGHKRGLVGWPTGRYPVKAAEHILQVLDNAEANAEYKGLNTEDLKIVHISSHRGYIIRGWTARAFGRASPFNTPTTHIQVVLGEA</sequence>
<dbReference type="InterPro" id="IPR001063">
    <property type="entry name" value="Ribosomal_uL22"/>
</dbReference>
<dbReference type="NCBIfam" id="NF003260">
    <property type="entry name" value="PRK04223.1"/>
    <property type="match status" value="1"/>
</dbReference>
<dbReference type="HAMAP" id="MF_01331_A">
    <property type="entry name" value="Ribosomal_uL22_A"/>
    <property type="match status" value="1"/>
</dbReference>
<dbReference type="SUPFAM" id="SSF54843">
    <property type="entry name" value="Ribosomal protein L22"/>
    <property type="match status" value="1"/>
</dbReference>
<keyword evidence="2 4" id="KW-0689">Ribosomal protein</keyword>
<evidence type="ECO:0000313" key="8">
    <source>
        <dbReference type="Proteomes" id="UP000825933"/>
    </source>
</evidence>
<comment type="similarity">
    <text evidence="1 4 5">Belongs to the universal ribosomal protein uL22 family.</text>
</comment>
<dbReference type="PANTHER" id="PTHR11593:SF10">
    <property type="entry name" value="60S RIBOSOMAL PROTEIN L17"/>
    <property type="match status" value="1"/>
</dbReference>
<evidence type="ECO:0000256" key="4">
    <source>
        <dbReference type="HAMAP-Rule" id="MF_01331"/>
    </source>
</evidence>
<dbReference type="GO" id="GO:0022625">
    <property type="term" value="C:cytosolic large ribosomal subunit"/>
    <property type="evidence" value="ECO:0007669"/>
    <property type="project" value="UniProtKB-UniRule"/>
</dbReference>
<proteinExistence type="inferred from homology"/>
<dbReference type="EMBL" id="JAIOUQ010000009">
    <property type="protein sequence ID" value="MBZ2166224.1"/>
    <property type="molecule type" value="Genomic_DNA"/>
</dbReference>
<dbReference type="AlphaFoldDB" id="A0A8T5URA9"/>
<evidence type="ECO:0000256" key="2">
    <source>
        <dbReference type="ARBA" id="ARBA00022980"/>
    </source>
</evidence>
<dbReference type="Gene3D" id="3.90.470.10">
    <property type="entry name" value="Ribosomal protein L22/L17"/>
    <property type="match status" value="1"/>
</dbReference>
<protein>
    <recommendedName>
        <fullName evidence="4">Large ribosomal subunit protein uL22</fullName>
    </recommendedName>
</protein>
<dbReference type="Pfam" id="PF00237">
    <property type="entry name" value="Ribosomal_L22"/>
    <property type="match status" value="1"/>
</dbReference>
<comment type="subunit">
    <text evidence="4 6">Part of the 50S ribosomal subunit.</text>
</comment>
<comment type="caution">
    <text evidence="7">The sequence shown here is derived from an EMBL/GenBank/DDBJ whole genome shotgun (WGS) entry which is preliminary data.</text>
</comment>
<dbReference type="Proteomes" id="UP000825933">
    <property type="component" value="Unassembled WGS sequence"/>
</dbReference>
<dbReference type="RefSeq" id="WP_048191036.1">
    <property type="nucleotide sequence ID" value="NZ_JAIOUQ010000009.1"/>
</dbReference>
<evidence type="ECO:0000313" key="7">
    <source>
        <dbReference type="EMBL" id="MBZ2166224.1"/>
    </source>
</evidence>
<keyword evidence="4 6" id="KW-0699">rRNA-binding</keyword>
<name>A0A8T5URA9_9EURY</name>
<evidence type="ECO:0000256" key="5">
    <source>
        <dbReference type="RuleBase" id="RU004005"/>
    </source>
</evidence>
<organism evidence="7 8">
    <name type="scientific">Methanobacterium spitsbergense</name>
    <dbReference type="NCBI Taxonomy" id="2874285"/>
    <lineage>
        <taxon>Archaea</taxon>
        <taxon>Methanobacteriati</taxon>
        <taxon>Methanobacteriota</taxon>
        <taxon>Methanomada group</taxon>
        <taxon>Methanobacteria</taxon>
        <taxon>Methanobacteriales</taxon>
        <taxon>Methanobacteriaceae</taxon>
        <taxon>Methanobacterium</taxon>
    </lineage>
</organism>
<dbReference type="GO" id="GO:0019843">
    <property type="term" value="F:rRNA binding"/>
    <property type="evidence" value="ECO:0007669"/>
    <property type="project" value="UniProtKB-UniRule"/>
</dbReference>
<dbReference type="PROSITE" id="PS00464">
    <property type="entry name" value="RIBOSOMAL_L22"/>
    <property type="match status" value="1"/>
</dbReference>
<dbReference type="GO" id="GO:0003735">
    <property type="term" value="F:structural constituent of ribosome"/>
    <property type="evidence" value="ECO:0007669"/>
    <property type="project" value="UniProtKB-UniRule"/>
</dbReference>
<keyword evidence="8" id="KW-1185">Reference proteome</keyword>
<dbReference type="InterPro" id="IPR036394">
    <property type="entry name" value="Ribosomal_uL22_sf"/>
</dbReference>
<gene>
    <name evidence="7" type="primary">rplV</name>
    <name evidence="4" type="synonym">rpl22</name>
    <name evidence="7" type="ORF">K8N75_09255</name>
</gene>
<keyword evidence="4 6" id="KW-0694">RNA-binding</keyword>
<dbReference type="GO" id="GO:0002181">
    <property type="term" value="P:cytoplasmic translation"/>
    <property type="evidence" value="ECO:0007669"/>
    <property type="project" value="TreeGrafter"/>
</dbReference>
<reference evidence="8" key="1">
    <citation type="journal article" date="2022" name="Microbiol. Resour. Announc.">
        <title>Draft Genome Sequence of a Methanogenic Archaeon from West Spitsbergen Permafrost.</title>
        <authorList>
            <person name="Trubitsyn V."/>
            <person name="Rivkina E."/>
            <person name="Shcherbakova V."/>
        </authorList>
    </citation>
    <scope>NUCLEOTIDE SEQUENCE [LARGE SCALE GENOMIC DNA]</scope>
    <source>
        <strain evidence="8">VT</strain>
    </source>
</reference>
<evidence type="ECO:0000256" key="3">
    <source>
        <dbReference type="ARBA" id="ARBA00023274"/>
    </source>
</evidence>
<dbReference type="NCBIfam" id="TIGR01038">
    <property type="entry name" value="uL22_arch_euk"/>
    <property type="match status" value="1"/>
</dbReference>
<evidence type="ECO:0000256" key="6">
    <source>
        <dbReference type="RuleBase" id="RU004007"/>
    </source>
</evidence>
<comment type="function">
    <text evidence="4 6">This protein binds specifically to 23S rRNA. It makes multiple contacts with different domains of the 23S rRNA in the assembled 50S subunit and ribosome.</text>
</comment>
<keyword evidence="3 4" id="KW-0687">Ribonucleoprotein</keyword>
<dbReference type="PANTHER" id="PTHR11593">
    <property type="entry name" value="60S RIBOSOMAL PROTEIN L17"/>
    <property type="match status" value="1"/>
</dbReference>
<dbReference type="InterPro" id="IPR005721">
    <property type="entry name" value="Ribosomal_uL22_euk/arc"/>
</dbReference>
<dbReference type="CDD" id="cd00336">
    <property type="entry name" value="Ribosomal_L22"/>
    <property type="match status" value="1"/>
</dbReference>
<evidence type="ECO:0000256" key="1">
    <source>
        <dbReference type="ARBA" id="ARBA00009451"/>
    </source>
</evidence>
<comment type="function">
    <text evidence="4">The globular domain of the protein is located near the polypeptide exit tunnel on the outside of the subunit, while an extended beta-hairpin is found that lines the wall of the exit tunnel in the center of the 70S ribosome.</text>
</comment>
<accession>A0A8T5URA9</accession>
<dbReference type="InterPro" id="IPR018260">
    <property type="entry name" value="Ribosomal_uL22_CS"/>
</dbReference>